<reference evidence="8" key="2">
    <citation type="journal article" date="2024" name="Plant">
        <title>Genomic evolution and insights into agronomic trait innovations of Sesamum species.</title>
        <authorList>
            <person name="Miao H."/>
            <person name="Wang L."/>
            <person name="Qu L."/>
            <person name="Liu H."/>
            <person name="Sun Y."/>
            <person name="Le M."/>
            <person name="Wang Q."/>
            <person name="Wei S."/>
            <person name="Zheng Y."/>
            <person name="Lin W."/>
            <person name="Duan Y."/>
            <person name="Cao H."/>
            <person name="Xiong S."/>
            <person name="Wang X."/>
            <person name="Wei L."/>
            <person name="Li C."/>
            <person name="Ma Q."/>
            <person name="Ju M."/>
            <person name="Zhao R."/>
            <person name="Li G."/>
            <person name="Mu C."/>
            <person name="Tian Q."/>
            <person name="Mei H."/>
            <person name="Zhang T."/>
            <person name="Gao T."/>
            <person name="Zhang H."/>
        </authorList>
    </citation>
    <scope>NUCLEOTIDE SEQUENCE</scope>
    <source>
        <strain evidence="8">KEN8</strain>
    </source>
</reference>
<evidence type="ECO:0000256" key="2">
    <source>
        <dbReference type="ARBA" id="ARBA00022692"/>
    </source>
</evidence>
<comment type="caution">
    <text evidence="8">The sequence shown here is derived from an EMBL/GenBank/DDBJ whole genome shotgun (WGS) entry which is preliminary data.</text>
</comment>
<keyword evidence="4 7" id="KW-0472">Membrane</keyword>
<protein>
    <submittedName>
        <fullName evidence="8">Organic cation/carnitine transporter 3</fullName>
    </submittedName>
</protein>
<comment type="catalytic activity">
    <reaction evidence="6">
        <text>phosphate(in) + H(+)(in) = phosphate(out) + H(+)(out)</text>
        <dbReference type="Rhea" id="RHEA:29939"/>
        <dbReference type="ChEBI" id="CHEBI:15378"/>
        <dbReference type="ChEBI" id="CHEBI:43474"/>
    </reaction>
    <physiologicalReaction direction="right-to-left" evidence="6">
        <dbReference type="Rhea" id="RHEA:29941"/>
    </physiologicalReaction>
</comment>
<dbReference type="SUPFAM" id="SSF103473">
    <property type="entry name" value="MFS general substrate transporter"/>
    <property type="match status" value="1"/>
</dbReference>
<evidence type="ECO:0000256" key="1">
    <source>
        <dbReference type="ARBA" id="ARBA00004141"/>
    </source>
</evidence>
<reference evidence="8" key="1">
    <citation type="submission" date="2020-06" db="EMBL/GenBank/DDBJ databases">
        <authorList>
            <person name="Li T."/>
            <person name="Hu X."/>
            <person name="Zhang T."/>
            <person name="Song X."/>
            <person name="Zhang H."/>
            <person name="Dai N."/>
            <person name="Sheng W."/>
            <person name="Hou X."/>
            <person name="Wei L."/>
        </authorList>
    </citation>
    <scope>NUCLEOTIDE SEQUENCE</scope>
    <source>
        <strain evidence="8">KEN8</strain>
        <tissue evidence="8">Leaf</tissue>
    </source>
</reference>
<dbReference type="Pfam" id="PF00083">
    <property type="entry name" value="Sugar_tr"/>
    <property type="match status" value="1"/>
</dbReference>
<dbReference type="InterPro" id="IPR036259">
    <property type="entry name" value="MFS_trans_sf"/>
</dbReference>
<dbReference type="PANTHER" id="PTHR24064">
    <property type="entry name" value="SOLUTE CARRIER FAMILY 22 MEMBER"/>
    <property type="match status" value="1"/>
</dbReference>
<dbReference type="InterPro" id="IPR005828">
    <property type="entry name" value="MFS_sugar_transport-like"/>
</dbReference>
<organism evidence="8">
    <name type="scientific">Sesamum calycinum</name>
    <dbReference type="NCBI Taxonomy" id="2727403"/>
    <lineage>
        <taxon>Eukaryota</taxon>
        <taxon>Viridiplantae</taxon>
        <taxon>Streptophyta</taxon>
        <taxon>Embryophyta</taxon>
        <taxon>Tracheophyta</taxon>
        <taxon>Spermatophyta</taxon>
        <taxon>Magnoliopsida</taxon>
        <taxon>eudicotyledons</taxon>
        <taxon>Gunneridae</taxon>
        <taxon>Pentapetalae</taxon>
        <taxon>asterids</taxon>
        <taxon>lamiids</taxon>
        <taxon>Lamiales</taxon>
        <taxon>Pedaliaceae</taxon>
        <taxon>Sesamum</taxon>
    </lineage>
</organism>
<comment type="similarity">
    <text evidence="5">Belongs to the major facilitator superfamily. Phosphate:H(+) symporter (TC 2.A.1.9) family.</text>
</comment>
<evidence type="ECO:0000256" key="3">
    <source>
        <dbReference type="ARBA" id="ARBA00022989"/>
    </source>
</evidence>
<dbReference type="Gene3D" id="1.20.1250.20">
    <property type="entry name" value="MFS general substrate transporter like domains"/>
    <property type="match status" value="1"/>
</dbReference>
<evidence type="ECO:0000256" key="4">
    <source>
        <dbReference type="ARBA" id="ARBA00023136"/>
    </source>
</evidence>
<comment type="subcellular location">
    <subcellularLocation>
        <location evidence="1">Membrane</location>
        <topology evidence="1">Multi-pass membrane protein</topology>
    </subcellularLocation>
</comment>
<proteinExistence type="inferred from homology"/>
<gene>
    <name evidence="8" type="ORF">Scaly_1262500</name>
</gene>
<keyword evidence="2 7" id="KW-0812">Transmembrane</keyword>
<evidence type="ECO:0000256" key="7">
    <source>
        <dbReference type="SAM" id="Phobius"/>
    </source>
</evidence>
<sequence>MSYLSACTAFDIVSIYTLELFPTCVRNSAVAMARQSLVLGGVLGSVLAAVGRKKGLLLSYGVFGVAICICGLFVVCLPETKGRVLCDTMEEEERKNAAFDQNHGV</sequence>
<dbReference type="GO" id="GO:0016020">
    <property type="term" value="C:membrane"/>
    <property type="evidence" value="ECO:0007669"/>
    <property type="project" value="UniProtKB-SubCell"/>
</dbReference>
<evidence type="ECO:0000313" key="8">
    <source>
        <dbReference type="EMBL" id="KAL0363073.1"/>
    </source>
</evidence>
<dbReference type="AlphaFoldDB" id="A0AAW2Q5K1"/>
<accession>A0AAW2Q5K1</accession>
<dbReference type="EMBL" id="JACGWM010000007">
    <property type="protein sequence ID" value="KAL0363073.1"/>
    <property type="molecule type" value="Genomic_DNA"/>
</dbReference>
<feature type="transmembrane region" description="Helical" evidence="7">
    <location>
        <begin position="57"/>
        <end position="75"/>
    </location>
</feature>
<evidence type="ECO:0000256" key="5">
    <source>
        <dbReference type="ARBA" id="ARBA00044504"/>
    </source>
</evidence>
<name>A0AAW2Q5K1_9LAMI</name>
<dbReference type="GO" id="GO:0022857">
    <property type="term" value="F:transmembrane transporter activity"/>
    <property type="evidence" value="ECO:0007669"/>
    <property type="project" value="InterPro"/>
</dbReference>
<evidence type="ECO:0000256" key="6">
    <source>
        <dbReference type="ARBA" id="ARBA00049011"/>
    </source>
</evidence>
<keyword evidence="3 7" id="KW-1133">Transmembrane helix</keyword>